<comment type="caution">
    <text evidence="1">The sequence shown here is derived from an EMBL/GenBank/DDBJ whole genome shotgun (WGS) entry which is preliminary data.</text>
</comment>
<proteinExistence type="predicted"/>
<dbReference type="Proteomes" id="UP001596303">
    <property type="component" value="Unassembled WGS sequence"/>
</dbReference>
<sequence>MSGTSRCRNDVLMFAFFDWMFGTLHIPERRSSRYGVPGESPHWTEEAFYPLNHLTPARKQSSEQA</sequence>
<organism evidence="1 2">
    <name type="scientific">Ponticaulis profundi</name>
    <dbReference type="NCBI Taxonomy" id="2665222"/>
    <lineage>
        <taxon>Bacteria</taxon>
        <taxon>Pseudomonadati</taxon>
        <taxon>Pseudomonadota</taxon>
        <taxon>Alphaproteobacteria</taxon>
        <taxon>Hyphomonadales</taxon>
        <taxon>Hyphomonadaceae</taxon>
        <taxon>Ponticaulis</taxon>
    </lineage>
</organism>
<reference evidence="2" key="1">
    <citation type="journal article" date="2019" name="Int. J. Syst. Evol. Microbiol.">
        <title>The Global Catalogue of Microorganisms (GCM) 10K type strain sequencing project: providing services to taxonomists for standard genome sequencing and annotation.</title>
        <authorList>
            <consortium name="The Broad Institute Genomics Platform"/>
            <consortium name="The Broad Institute Genome Sequencing Center for Infectious Disease"/>
            <person name="Wu L."/>
            <person name="Ma J."/>
        </authorList>
    </citation>
    <scope>NUCLEOTIDE SEQUENCE [LARGE SCALE GENOMIC DNA]</scope>
    <source>
        <strain evidence="2">CGMCC-1.15741</strain>
    </source>
</reference>
<dbReference type="RefSeq" id="WP_377378620.1">
    <property type="nucleotide sequence ID" value="NZ_JBHSSW010000012.1"/>
</dbReference>
<evidence type="ECO:0000313" key="2">
    <source>
        <dbReference type="Proteomes" id="UP001596303"/>
    </source>
</evidence>
<dbReference type="EMBL" id="JBHSSW010000012">
    <property type="protein sequence ID" value="MFC6198423.1"/>
    <property type="molecule type" value="Genomic_DNA"/>
</dbReference>
<keyword evidence="2" id="KW-1185">Reference proteome</keyword>
<gene>
    <name evidence="1" type="ORF">ACFQDM_10045</name>
</gene>
<evidence type="ECO:0000313" key="1">
    <source>
        <dbReference type="EMBL" id="MFC6198423.1"/>
    </source>
</evidence>
<protein>
    <submittedName>
        <fullName evidence="1">Uncharacterized protein</fullName>
    </submittedName>
</protein>
<accession>A0ABW1SAZ8</accession>
<name>A0ABW1SAZ8_9PROT</name>